<proteinExistence type="predicted"/>
<comment type="caution">
    <text evidence="1">The sequence shown here is derived from an EMBL/GenBank/DDBJ whole genome shotgun (WGS) entry which is preliminary data.</text>
</comment>
<gene>
    <name evidence="1" type="ORF">FEV53_07525</name>
</gene>
<accession>A0A547Q6A3</accession>
<dbReference type="RefSeq" id="WP_142834195.1">
    <property type="nucleotide sequence ID" value="NZ_VFSV01000009.1"/>
</dbReference>
<name>A0A547Q6A3_9RHOB</name>
<reference evidence="1 2" key="1">
    <citation type="submission" date="2019-06" db="EMBL/GenBank/DDBJ databases">
        <title>Paenimaribius caenipelagi gen. nov., sp. nov., isolated from a tidal flat.</title>
        <authorList>
            <person name="Yoon J.-H."/>
        </authorList>
    </citation>
    <scope>NUCLEOTIDE SEQUENCE [LARGE SCALE GENOMIC DNA]</scope>
    <source>
        <strain evidence="1 2">JBTF-M29</strain>
    </source>
</reference>
<dbReference type="Proteomes" id="UP000318590">
    <property type="component" value="Unassembled WGS sequence"/>
</dbReference>
<keyword evidence="2" id="KW-1185">Reference proteome</keyword>
<evidence type="ECO:0000313" key="1">
    <source>
        <dbReference type="EMBL" id="TRD21890.1"/>
    </source>
</evidence>
<organism evidence="1 2">
    <name type="scientific">Palleronia caenipelagi</name>
    <dbReference type="NCBI Taxonomy" id="2489174"/>
    <lineage>
        <taxon>Bacteria</taxon>
        <taxon>Pseudomonadati</taxon>
        <taxon>Pseudomonadota</taxon>
        <taxon>Alphaproteobacteria</taxon>
        <taxon>Rhodobacterales</taxon>
        <taxon>Roseobacteraceae</taxon>
        <taxon>Palleronia</taxon>
    </lineage>
</organism>
<dbReference type="AlphaFoldDB" id="A0A547Q6A3"/>
<sequence length="76" mass="8773">MTELFRSRLSVMFSQYQDETSLSRAMLECALALNDRERDQFLAELIHEVCCQRLTIRNMRRQAATSLPPLNIGGII</sequence>
<evidence type="ECO:0000313" key="2">
    <source>
        <dbReference type="Proteomes" id="UP000318590"/>
    </source>
</evidence>
<dbReference type="EMBL" id="VFSV01000009">
    <property type="protein sequence ID" value="TRD21890.1"/>
    <property type="molecule type" value="Genomic_DNA"/>
</dbReference>
<protein>
    <submittedName>
        <fullName evidence="1">Uncharacterized protein</fullName>
    </submittedName>
</protein>